<evidence type="ECO:0000313" key="7">
    <source>
        <dbReference type="Proteomes" id="UP000198612"/>
    </source>
</evidence>
<dbReference type="Proteomes" id="UP000198612">
    <property type="component" value="Unassembled WGS sequence"/>
</dbReference>
<keyword evidence="8" id="KW-1185">Reference proteome</keyword>
<organism evidence="2 12">
    <name type="scientific">Halanaerobium congolense</name>
    <dbReference type="NCBI Taxonomy" id="54121"/>
    <lineage>
        <taxon>Bacteria</taxon>
        <taxon>Bacillati</taxon>
        <taxon>Bacillota</taxon>
        <taxon>Clostridia</taxon>
        <taxon>Halanaerobiales</taxon>
        <taxon>Halanaerobiaceae</taxon>
        <taxon>Halanaerobium</taxon>
    </lineage>
</organism>
<reference evidence="6 10" key="3">
    <citation type="submission" date="2019-03" db="EMBL/GenBank/DDBJ databases">
        <title>Subsurface microbial communities from deep shales in Ohio and West Virginia, USA.</title>
        <authorList>
            <person name="Wrighton K."/>
        </authorList>
    </citation>
    <scope>NUCLEOTIDE SEQUENCE [LARGE SCALE GENOMIC DNA]</scope>
    <source>
        <strain evidence="6 10">DSMZ 11287</strain>
        <strain evidence="1 9">MSL28</strain>
    </source>
</reference>
<dbReference type="Proteomes" id="UP000199519">
    <property type="component" value="Unassembled WGS sequence"/>
</dbReference>
<dbReference type="EMBL" id="FOHG01000023">
    <property type="protein sequence ID" value="SET07370.1"/>
    <property type="molecule type" value="Genomic_DNA"/>
</dbReference>
<reference evidence="5 11" key="2">
    <citation type="submission" date="2019-03" db="EMBL/GenBank/DDBJ databases">
        <title>Deep subsurface shale carbon reservoir microbial communities from Ohio and West Virginia, USA.</title>
        <authorList>
            <person name="Wrighton K."/>
        </authorList>
    </citation>
    <scope>NUCLEOTIDE SEQUENCE [LARGE SCALE GENOMIC DNA]</scope>
    <source>
        <strain evidence="5 11">UTICA-S4D12</strain>
    </source>
</reference>
<evidence type="ECO:0000313" key="2">
    <source>
        <dbReference type="EMBL" id="SDD00920.1"/>
    </source>
</evidence>
<protein>
    <submittedName>
        <fullName evidence="2">Uncharacterized protein</fullName>
    </submittedName>
</protein>
<dbReference type="Proteomes" id="UP000295472">
    <property type="component" value="Unassembled WGS sequence"/>
</dbReference>
<dbReference type="Proteomes" id="UP000324896">
    <property type="component" value="Unassembled WGS sequence"/>
</dbReference>
<evidence type="ECO:0000313" key="11">
    <source>
        <dbReference type="Proteomes" id="UP000295758"/>
    </source>
</evidence>
<dbReference type="Proteomes" id="UP000295758">
    <property type="component" value="Unassembled WGS sequence"/>
</dbReference>
<reference evidence="7 8" key="1">
    <citation type="submission" date="2016-10" db="EMBL/GenBank/DDBJ databases">
        <authorList>
            <person name="Varghese N."/>
            <person name="Submissions S."/>
        </authorList>
    </citation>
    <scope>NUCLEOTIDE SEQUENCE [LARGE SCALE GENOMIC DNA]</scope>
    <source>
        <strain evidence="2 12">WG10</strain>
        <strain evidence="3 8">WG2</strain>
        <strain evidence="4 7">WG5</strain>
    </source>
</reference>
<dbReference type="EMBL" id="SOAA01000021">
    <property type="protein sequence ID" value="TDS28465.1"/>
    <property type="molecule type" value="Genomic_DNA"/>
</dbReference>
<evidence type="ECO:0000313" key="8">
    <source>
        <dbReference type="Proteomes" id="UP000199519"/>
    </source>
</evidence>
<name>A0A1G6R8E6_9FIRM</name>
<dbReference type="Proteomes" id="UP000247389">
    <property type="component" value="Unassembled WGS sequence"/>
</dbReference>
<evidence type="ECO:0000313" key="5">
    <source>
        <dbReference type="EMBL" id="TDS28465.1"/>
    </source>
</evidence>
<evidence type="ECO:0000313" key="9">
    <source>
        <dbReference type="Proteomes" id="UP000247389"/>
    </source>
</evidence>
<evidence type="ECO:0000313" key="6">
    <source>
        <dbReference type="EMBL" id="TDX40605.1"/>
    </source>
</evidence>
<proteinExistence type="predicted"/>
<evidence type="ECO:0000313" key="4">
    <source>
        <dbReference type="EMBL" id="SET07370.1"/>
    </source>
</evidence>
<evidence type="ECO:0000313" key="10">
    <source>
        <dbReference type="Proteomes" id="UP000295472"/>
    </source>
</evidence>
<dbReference type="EMBL" id="FMYT01000022">
    <property type="protein sequence ID" value="SDD00920.1"/>
    <property type="molecule type" value="Genomic_DNA"/>
</dbReference>
<dbReference type="AlphaFoldDB" id="A0A1G6R8E6"/>
<dbReference type="EMBL" id="SOEF01000028">
    <property type="protein sequence ID" value="TDX40605.1"/>
    <property type="molecule type" value="Genomic_DNA"/>
</dbReference>
<evidence type="ECO:0000313" key="3">
    <source>
        <dbReference type="EMBL" id="SDF75691.1"/>
    </source>
</evidence>
<evidence type="ECO:0000313" key="1">
    <source>
        <dbReference type="EMBL" id="PXV63414.1"/>
    </source>
</evidence>
<gene>
    <name evidence="5" type="ORF">BY453_12128</name>
    <name evidence="6" type="ORF">C7954_12820</name>
    <name evidence="1" type="ORF">C8C78_12427</name>
    <name evidence="2" type="ORF">SAMN04488597_12212</name>
    <name evidence="3" type="ORF">SAMN04488598_12312</name>
    <name evidence="4" type="ORF">SAMN04515652_12312</name>
</gene>
<accession>A0A1G6R8E6</accession>
<dbReference type="EMBL" id="QICM01000024">
    <property type="protein sequence ID" value="PXV63414.1"/>
    <property type="molecule type" value="Genomic_DNA"/>
</dbReference>
<evidence type="ECO:0000313" key="12">
    <source>
        <dbReference type="Proteomes" id="UP000324896"/>
    </source>
</evidence>
<dbReference type="EMBL" id="FNBJ01000023">
    <property type="protein sequence ID" value="SDF75691.1"/>
    <property type="molecule type" value="Genomic_DNA"/>
</dbReference>
<sequence>MPVGRPMEEPDEKEFEPVEKIIKVYKDYLYFKPKIINILI</sequence>